<evidence type="ECO:0000256" key="4">
    <source>
        <dbReference type="SAM" id="MobiDB-lite"/>
    </source>
</evidence>
<dbReference type="GO" id="GO:0009279">
    <property type="term" value="C:cell outer membrane"/>
    <property type="evidence" value="ECO:0007669"/>
    <property type="project" value="UniProtKB-SubCell"/>
</dbReference>
<dbReference type="SUPFAM" id="SSF56935">
    <property type="entry name" value="Porins"/>
    <property type="match status" value="1"/>
</dbReference>
<dbReference type="Gene3D" id="2.170.130.10">
    <property type="entry name" value="TonB-dependent receptor, plug domain"/>
    <property type="match status" value="1"/>
</dbReference>
<keyword evidence="3" id="KW-0998">Cell outer membrane</keyword>
<dbReference type="InterPro" id="IPR037066">
    <property type="entry name" value="Plug_dom_sf"/>
</dbReference>
<feature type="compositionally biased region" description="Gly residues" evidence="4">
    <location>
        <begin position="735"/>
        <end position="750"/>
    </location>
</feature>
<feature type="chain" id="PRO_5012243265" description="TonB-dependent receptor" evidence="5">
    <location>
        <begin position="19"/>
        <end position="911"/>
    </location>
</feature>
<evidence type="ECO:0000313" key="6">
    <source>
        <dbReference type="EMBL" id="OYX58919.1"/>
    </source>
</evidence>
<keyword evidence="5" id="KW-0732">Signal</keyword>
<keyword evidence="2" id="KW-0472">Membrane</keyword>
<dbReference type="PANTHER" id="PTHR47234">
    <property type="match status" value="1"/>
</dbReference>
<dbReference type="Gene3D" id="2.40.170.20">
    <property type="entry name" value="TonB-dependent receptor, beta-barrel domain"/>
    <property type="match status" value="2"/>
</dbReference>
<evidence type="ECO:0000256" key="5">
    <source>
        <dbReference type="SAM" id="SignalP"/>
    </source>
</evidence>
<dbReference type="PANTHER" id="PTHR47234:SF1">
    <property type="entry name" value="TONB-DEPENDENT RECEPTOR"/>
    <property type="match status" value="1"/>
</dbReference>
<name>A0A258HQ54_9CAUL</name>
<dbReference type="InterPro" id="IPR036942">
    <property type="entry name" value="Beta-barrel_TonB_sf"/>
</dbReference>
<proteinExistence type="predicted"/>
<feature type="region of interest" description="Disordered" evidence="4">
    <location>
        <begin position="715"/>
        <end position="753"/>
    </location>
</feature>
<organism evidence="6 7">
    <name type="scientific">Brevundimonas subvibrioides</name>
    <dbReference type="NCBI Taxonomy" id="74313"/>
    <lineage>
        <taxon>Bacteria</taxon>
        <taxon>Pseudomonadati</taxon>
        <taxon>Pseudomonadota</taxon>
        <taxon>Alphaproteobacteria</taxon>
        <taxon>Caulobacterales</taxon>
        <taxon>Caulobacteraceae</taxon>
        <taxon>Brevundimonas</taxon>
    </lineage>
</organism>
<comment type="caution">
    <text evidence="6">The sequence shown here is derived from an EMBL/GenBank/DDBJ whole genome shotgun (WGS) entry which is preliminary data.</text>
</comment>
<evidence type="ECO:0008006" key="8">
    <source>
        <dbReference type="Google" id="ProtNLM"/>
    </source>
</evidence>
<feature type="region of interest" description="Disordered" evidence="4">
    <location>
        <begin position="20"/>
        <end position="59"/>
    </location>
</feature>
<evidence type="ECO:0000256" key="1">
    <source>
        <dbReference type="ARBA" id="ARBA00004442"/>
    </source>
</evidence>
<reference evidence="6 7" key="1">
    <citation type="submission" date="2017-03" db="EMBL/GenBank/DDBJ databases">
        <title>Lifting the veil on microbial sulfur biogeochemistry in mining wastewaters.</title>
        <authorList>
            <person name="Kantor R.S."/>
            <person name="Colenbrander Nelson T."/>
            <person name="Marshall S."/>
            <person name="Bennett D."/>
            <person name="Apte S."/>
            <person name="Camacho D."/>
            <person name="Thomas B.C."/>
            <person name="Warren L.A."/>
            <person name="Banfield J.F."/>
        </authorList>
    </citation>
    <scope>NUCLEOTIDE SEQUENCE [LARGE SCALE GENOMIC DNA]</scope>
    <source>
        <strain evidence="6">32-68-21</strain>
    </source>
</reference>
<evidence type="ECO:0000313" key="7">
    <source>
        <dbReference type="Proteomes" id="UP000216147"/>
    </source>
</evidence>
<sequence>MTIAAALLYALASGAIQTAPPPQTTAPAAQATPQTTPPATQDDDQEDLPTGAPAGDADVVDDVVVDGTRLRGGVQGDVPPDLVLDAEQLRAYGASNIAELLTALEPLTRSSRGSGGPVVLLNGRRTSGFQEIRNIPFEAIERTEILPEQVALTYGYTADQRVVNIVLKAQFRQATAELSNRAPTQGGRTSTEAETSYFSIIDGTRINVSLERQHDTALFESERDITREPGSQPFDLIGNVAGIPYGTPIDPALAAVVAANPGVANPTLAQFAAGANAPRTGNLSDYRTLLPRGDTTTLNASIARDLNSTTKGTVSLNLVEASSFSYGGLPGVTLIAPAGRNGSPFSRDVAVYRFIGDAGALTRDTDTSTANLGLLLDGFVGDNWRWTLQGAYDRVETDTTTGRGLSATAAQTAVTAGTLNPFGALSASSFTRLTDTANSVASGGLLEGVVMGNLLQAPAGGLYSTWKVGVDTRDLNSQSTRGGVFSERAIGRDRAYGTVNFSLPIASRSNDVLAGLGDLSVTANAGYDEASDIGGLVTLGAGANWTPIPPLSLSFSYKDEEGAPTIQQLNDPTISTPNASVFDFRTGRTVQITRVSGGNPNLNPEDRQVLALGVNFRPLSQQDLSVSSNYTRTIVNDAIIAFPTITADLEAALPERFTRDASGNLIALDARPLNFARTERSELRTGFNFSRSFGTPNPAAAMGGGGGMMMMMGGGRPAGGPPPGAGGPQVRAGGPPAGGGGGGRGGGMQPGQGRFNLSIYHTVRFTDTVSIRDSLPELDLLDGDATGARGGTSRNEIQVQGGVFRNGFGSFLNANWRQATRVDGGAGGSDLAFSDQTTVSLNVFADLTQRTSWVEKFPILKGTRLNFGIQNLFDSRTEVTSSTGTVPLNYQPDFLDPQGRVFSISLRKILF</sequence>
<feature type="signal peptide" evidence="5">
    <location>
        <begin position="1"/>
        <end position="18"/>
    </location>
</feature>
<feature type="compositionally biased region" description="Low complexity" evidence="4">
    <location>
        <begin position="25"/>
        <end position="40"/>
    </location>
</feature>
<gene>
    <name evidence="6" type="ORF">B7Y86_00345</name>
</gene>
<dbReference type="EMBL" id="NCEQ01000001">
    <property type="protein sequence ID" value="OYX58919.1"/>
    <property type="molecule type" value="Genomic_DNA"/>
</dbReference>
<protein>
    <recommendedName>
        <fullName evidence="8">TonB-dependent receptor</fullName>
    </recommendedName>
</protein>
<evidence type="ECO:0000256" key="3">
    <source>
        <dbReference type="ARBA" id="ARBA00023237"/>
    </source>
</evidence>
<dbReference type="AlphaFoldDB" id="A0A258HQ54"/>
<dbReference type="Proteomes" id="UP000216147">
    <property type="component" value="Unassembled WGS sequence"/>
</dbReference>
<accession>A0A258HQ54</accession>
<evidence type="ECO:0000256" key="2">
    <source>
        <dbReference type="ARBA" id="ARBA00023136"/>
    </source>
</evidence>
<comment type="subcellular location">
    <subcellularLocation>
        <location evidence="1">Cell outer membrane</location>
    </subcellularLocation>
</comment>